<dbReference type="OrthoDB" id="69177at2759"/>
<name>K8F3S6_9CHLO</name>
<evidence type="ECO:0000313" key="2">
    <source>
        <dbReference type="EMBL" id="CCO66725.1"/>
    </source>
</evidence>
<organism evidence="2 3">
    <name type="scientific">Bathycoccus prasinos</name>
    <dbReference type="NCBI Taxonomy" id="41875"/>
    <lineage>
        <taxon>Eukaryota</taxon>
        <taxon>Viridiplantae</taxon>
        <taxon>Chlorophyta</taxon>
        <taxon>Mamiellophyceae</taxon>
        <taxon>Mamiellales</taxon>
        <taxon>Bathycoccaceae</taxon>
        <taxon>Bathycoccus</taxon>
    </lineage>
</organism>
<keyword evidence="3" id="KW-1185">Reference proteome</keyword>
<dbReference type="RefSeq" id="XP_007511165.1">
    <property type="nucleotide sequence ID" value="XM_007511103.1"/>
</dbReference>
<feature type="region of interest" description="Disordered" evidence="1">
    <location>
        <begin position="1"/>
        <end position="60"/>
    </location>
</feature>
<dbReference type="AlphaFoldDB" id="K8F3S6"/>
<sequence>MNEPRTERTVKTTTSSSKRRRLCRSPSPHSLLRGDEEPKEKEGREESKKVSKTVEEREEEKKLCLDERGRVHAVGNANLEYASTSSVLFSVSSSEDEQIRQQKQGGLLKKLLRDCKKVFTAKQTLETESYSAGSTFWISATAEPNGDGATKEKNSNNYKNYKNNNKVKKTSLSGLERLALRVFKHVTKRLKEGEDYDSKTSGAEWWTQVIDPRDDIGAHFDKDYYLEENMNVSVHPQVGTVTYLSDTGAPTVVATRVLCQTYFDDSNPKCTNDMLINESNDAILNKKSRVEDSVYISWPKIGKITTFDGRCLHAAPSALSGFPEEEEEEEEEDVNEKESEEDDDDDDGDEENSIDSKRITFLVNVWLNHKPILSENLPEEVRETLEFGEADFEDLFEKNEKAPEGKKEDERAVNITTRRRTKLAFTHCDENLVYEYSVPEFCFESGAAANTLRLGKSLLVPCTEGALKRIATI</sequence>
<dbReference type="KEGG" id="bpg:Bathy09g00250"/>
<feature type="region of interest" description="Disordered" evidence="1">
    <location>
        <begin position="317"/>
        <end position="354"/>
    </location>
</feature>
<evidence type="ECO:0000313" key="3">
    <source>
        <dbReference type="Proteomes" id="UP000198341"/>
    </source>
</evidence>
<feature type="compositionally biased region" description="Basic and acidic residues" evidence="1">
    <location>
        <begin position="32"/>
        <end position="60"/>
    </location>
</feature>
<feature type="compositionally biased region" description="Acidic residues" evidence="1">
    <location>
        <begin position="323"/>
        <end position="353"/>
    </location>
</feature>
<reference evidence="2 3" key="1">
    <citation type="submission" date="2011-10" db="EMBL/GenBank/DDBJ databases">
        <authorList>
            <person name="Genoscope - CEA"/>
        </authorList>
    </citation>
    <scope>NUCLEOTIDE SEQUENCE [LARGE SCALE GENOMIC DNA]</scope>
    <source>
        <strain evidence="2 3">RCC 1105</strain>
    </source>
</reference>
<feature type="compositionally biased region" description="Basic and acidic residues" evidence="1">
    <location>
        <begin position="1"/>
        <end position="10"/>
    </location>
</feature>
<evidence type="ECO:0000256" key="1">
    <source>
        <dbReference type="SAM" id="MobiDB-lite"/>
    </source>
</evidence>
<dbReference type="Proteomes" id="UP000198341">
    <property type="component" value="Chromosome 9"/>
</dbReference>
<accession>K8F3S6</accession>
<gene>
    <name evidence="2" type="ORF">Bathy09g00250</name>
</gene>
<dbReference type="EMBL" id="FO082270">
    <property type="protein sequence ID" value="CCO66725.1"/>
    <property type="molecule type" value="Genomic_DNA"/>
</dbReference>
<dbReference type="GeneID" id="19013532"/>
<proteinExistence type="predicted"/>
<protein>
    <submittedName>
        <fullName evidence="2">Uncharacterized protein</fullName>
    </submittedName>
</protein>
<dbReference type="eggNOG" id="ENOG502S26B">
    <property type="taxonomic scope" value="Eukaryota"/>
</dbReference>